<dbReference type="AlphaFoldDB" id="A0A0F7SF32"/>
<dbReference type="InterPro" id="IPR001810">
    <property type="entry name" value="F-box_dom"/>
</dbReference>
<dbReference type="EMBL" id="LN483167">
    <property type="protein sequence ID" value="CDZ97311.1"/>
    <property type="molecule type" value="Genomic_DNA"/>
</dbReference>
<dbReference type="Gene3D" id="1.20.1280.50">
    <property type="match status" value="1"/>
</dbReference>
<dbReference type="SUPFAM" id="SSF81383">
    <property type="entry name" value="F-box domain"/>
    <property type="match status" value="1"/>
</dbReference>
<dbReference type="PROSITE" id="PS50181">
    <property type="entry name" value="FBOX"/>
    <property type="match status" value="1"/>
</dbReference>
<evidence type="ECO:0000259" key="1">
    <source>
        <dbReference type="PROSITE" id="PS50181"/>
    </source>
</evidence>
<evidence type="ECO:0000313" key="2">
    <source>
        <dbReference type="EMBL" id="CDZ97311.1"/>
    </source>
</evidence>
<protein>
    <submittedName>
        <fullName evidence="2">F-box domain</fullName>
    </submittedName>
</protein>
<feature type="domain" description="F-box" evidence="1">
    <location>
        <begin position="1"/>
        <end position="49"/>
    </location>
</feature>
<dbReference type="Pfam" id="PF12937">
    <property type="entry name" value="F-box-like"/>
    <property type="match status" value="1"/>
</dbReference>
<name>A0A0F7SF32_PHARH</name>
<accession>A0A0F7SF32</accession>
<organism evidence="2">
    <name type="scientific">Phaffia rhodozyma</name>
    <name type="common">Yeast</name>
    <name type="synonym">Xanthophyllomyces dendrorhous</name>
    <dbReference type="NCBI Taxonomy" id="264483"/>
    <lineage>
        <taxon>Eukaryota</taxon>
        <taxon>Fungi</taxon>
        <taxon>Dikarya</taxon>
        <taxon>Basidiomycota</taxon>
        <taxon>Agaricomycotina</taxon>
        <taxon>Tremellomycetes</taxon>
        <taxon>Cystofilobasidiales</taxon>
        <taxon>Mrakiaceae</taxon>
        <taxon>Phaffia</taxon>
    </lineage>
</organism>
<proteinExistence type="predicted"/>
<dbReference type="InterPro" id="IPR036047">
    <property type="entry name" value="F-box-like_dom_sf"/>
</dbReference>
<sequence length="533" mass="60665">MDTLPVLPPEILLHILSYLPLCDLARCHTINSTWLDLIRNNQQSLYRRVADRNLKDSDLTMSDWLVHGVSEWKEFCRRRHMSHRNWRQGNHLSNWISPPLRDVWRIKIDEEHNFVMTTSRLGNIYAMDSRTSEILEVIVGVREYAHLEYDKGFMIFDTHFGNTLEVWRRTEDMSQDGQMSNPTENEASQQVSSTAFSTRSLFSLYAEIRCPASIRAYRFVYPILLIGSMSSQSAFLWDIPEKRMVGSIDISSANMDLINYVEKTERHILILGLHYMSVFSLSPHLDPGRQLHPPYHTLNIPSVPPSTEFVLDLSLDFLELQCLTLETRTRRTRRSRRSEGHLSPMRKAIVWETEGTRAEGAIFASTIDYSFTAAHVSEGDLILTSRLGKIFIVLDYASVFEDPSLESLHTICLDVIEPVFNLTFSYGSAVFSTRTQVLIIPSGSLPKIQDIRESVSRKEAGLPSLPLKIEIYSCSNVSAGAALECSSVQADRTRAMFAYNTRADPALDGFSPPEARTHSGYSVRVFDFTPPLS</sequence>
<reference evidence="2" key="1">
    <citation type="submission" date="2014-08" db="EMBL/GenBank/DDBJ databases">
        <authorList>
            <person name="Sharma Rahul"/>
            <person name="Thines Marco"/>
        </authorList>
    </citation>
    <scope>NUCLEOTIDE SEQUENCE</scope>
</reference>
<dbReference type="SMART" id="SM00256">
    <property type="entry name" value="FBOX"/>
    <property type="match status" value="1"/>
</dbReference>